<name>A0A238F9P1_9BASI</name>
<protein>
    <submittedName>
        <fullName evidence="2">BQ2448_1319 protein</fullName>
    </submittedName>
</protein>
<evidence type="ECO:0000313" key="2">
    <source>
        <dbReference type="EMBL" id="SCV69925.1"/>
    </source>
</evidence>
<gene>
    <name evidence="2" type="ORF">BQ2448_1319</name>
</gene>
<evidence type="ECO:0000256" key="1">
    <source>
        <dbReference type="SAM" id="Phobius"/>
    </source>
</evidence>
<dbReference type="AlphaFoldDB" id="A0A238F9P1"/>
<dbReference type="OrthoDB" id="2535606at2759"/>
<organism evidence="2 3">
    <name type="scientific">Microbotryum intermedium</name>
    <dbReference type="NCBI Taxonomy" id="269621"/>
    <lineage>
        <taxon>Eukaryota</taxon>
        <taxon>Fungi</taxon>
        <taxon>Dikarya</taxon>
        <taxon>Basidiomycota</taxon>
        <taxon>Pucciniomycotina</taxon>
        <taxon>Microbotryomycetes</taxon>
        <taxon>Microbotryales</taxon>
        <taxon>Microbotryaceae</taxon>
        <taxon>Microbotryum</taxon>
    </lineage>
</organism>
<keyword evidence="3" id="KW-1185">Reference proteome</keyword>
<sequence length="121" mass="12914">MATNNPLVSRPLQIAGIVSLLTAVGHTTMGQNDLGPKVNKLGLEARTAFKGWYQGSFMYTVFGLNYLRIASVVGPLTQLDKLILAAQAGMHLFTLIGLTQAPPRVLSGLLLGLIGVSLVRR</sequence>
<feature type="transmembrane region" description="Helical" evidence="1">
    <location>
        <begin position="105"/>
        <end position="120"/>
    </location>
</feature>
<evidence type="ECO:0000313" key="3">
    <source>
        <dbReference type="Proteomes" id="UP000198372"/>
    </source>
</evidence>
<keyword evidence="1" id="KW-0472">Membrane</keyword>
<reference evidence="3" key="1">
    <citation type="submission" date="2016-09" db="EMBL/GenBank/DDBJ databases">
        <authorList>
            <person name="Jeantristanb JTB J.-T."/>
            <person name="Ricardo R."/>
        </authorList>
    </citation>
    <scope>NUCLEOTIDE SEQUENCE [LARGE SCALE GENOMIC DNA]</scope>
</reference>
<proteinExistence type="predicted"/>
<dbReference type="Proteomes" id="UP000198372">
    <property type="component" value="Unassembled WGS sequence"/>
</dbReference>
<accession>A0A238F9P1</accession>
<keyword evidence="1" id="KW-1133">Transmembrane helix</keyword>
<feature type="transmembrane region" description="Helical" evidence="1">
    <location>
        <begin position="51"/>
        <end position="70"/>
    </location>
</feature>
<dbReference type="EMBL" id="FMSP01000005">
    <property type="protein sequence ID" value="SCV69925.1"/>
    <property type="molecule type" value="Genomic_DNA"/>
</dbReference>
<keyword evidence="1" id="KW-0812">Transmembrane</keyword>